<dbReference type="OrthoDB" id="8163513at2"/>
<dbReference type="Gene3D" id="3.40.50.150">
    <property type="entry name" value="Vaccinia Virus protein VP39"/>
    <property type="match status" value="1"/>
</dbReference>
<reference evidence="1" key="1">
    <citation type="submission" date="2020-08" db="EMBL/GenBank/DDBJ databases">
        <title>Whole genome shotgun sequence of Actinocatenispora sera NBRC 101916.</title>
        <authorList>
            <person name="Komaki H."/>
            <person name="Tamura T."/>
        </authorList>
    </citation>
    <scope>NUCLEOTIDE SEQUENCE</scope>
    <source>
        <strain evidence="1">NBRC 101916</strain>
    </source>
</reference>
<accession>A0A810LBF6</accession>
<dbReference type="InterPro" id="IPR029063">
    <property type="entry name" value="SAM-dependent_MTases_sf"/>
</dbReference>
<dbReference type="EMBL" id="AP023354">
    <property type="protein sequence ID" value="BCJ32215.1"/>
    <property type="molecule type" value="Genomic_DNA"/>
</dbReference>
<protein>
    <recommendedName>
        <fullName evidence="3">Methyltransferase</fullName>
    </recommendedName>
</protein>
<proteinExistence type="predicted"/>
<keyword evidence="2" id="KW-1185">Reference proteome</keyword>
<sequence>MFDRDWFTWHELYDTPNSKLARRLAAVREQIAAALDDAPPGPLRAISLCAGQGRDLIGALAGHPRAADVHARLVELDERNVVAARAAAERAGLPGVEVIAGDAADATHYLPSVPADLVLLCGILGNLTLPGVARLVEHCTQLCGTGGSVVWTRHREVPDPVPWICDRFDENGFERAYLSEATVDHGVGRHRFLKDPQPLSPGTSLFRFVGHDRLINGAAPWWT</sequence>
<dbReference type="SUPFAM" id="SSF53335">
    <property type="entry name" value="S-adenosyl-L-methionine-dependent methyltransferases"/>
    <property type="match status" value="1"/>
</dbReference>
<evidence type="ECO:0008006" key="3">
    <source>
        <dbReference type="Google" id="ProtNLM"/>
    </source>
</evidence>
<dbReference type="Proteomes" id="UP000680750">
    <property type="component" value="Chromosome"/>
</dbReference>
<dbReference type="RefSeq" id="WP_030447211.1">
    <property type="nucleotide sequence ID" value="NZ_AP023354.1"/>
</dbReference>
<gene>
    <name evidence="1" type="ORF">Asera_63230</name>
</gene>
<dbReference type="KEGG" id="aser:Asera_63230"/>
<name>A0A810LBF6_9ACTN</name>
<organism evidence="1 2">
    <name type="scientific">Actinocatenispora sera</name>
    <dbReference type="NCBI Taxonomy" id="390989"/>
    <lineage>
        <taxon>Bacteria</taxon>
        <taxon>Bacillati</taxon>
        <taxon>Actinomycetota</taxon>
        <taxon>Actinomycetes</taxon>
        <taxon>Micromonosporales</taxon>
        <taxon>Micromonosporaceae</taxon>
        <taxon>Actinocatenispora</taxon>
    </lineage>
</organism>
<dbReference type="AlphaFoldDB" id="A0A810LBF6"/>
<evidence type="ECO:0000313" key="2">
    <source>
        <dbReference type="Proteomes" id="UP000680750"/>
    </source>
</evidence>
<evidence type="ECO:0000313" key="1">
    <source>
        <dbReference type="EMBL" id="BCJ32215.1"/>
    </source>
</evidence>